<evidence type="ECO:0000256" key="1">
    <source>
        <dbReference type="ARBA" id="ARBA00023125"/>
    </source>
</evidence>
<protein>
    <submittedName>
        <fullName evidence="4">TetR family transcriptional regulator</fullName>
    </submittedName>
</protein>
<keyword evidence="1 2" id="KW-0238">DNA-binding</keyword>
<feature type="domain" description="HTH tetR-type" evidence="3">
    <location>
        <begin position="6"/>
        <end position="66"/>
    </location>
</feature>
<dbReference type="PROSITE" id="PS50977">
    <property type="entry name" value="HTH_TETR_2"/>
    <property type="match status" value="1"/>
</dbReference>
<dbReference type="InterPro" id="IPR001647">
    <property type="entry name" value="HTH_TetR"/>
</dbReference>
<dbReference type="Gene3D" id="1.10.357.10">
    <property type="entry name" value="Tetracycline Repressor, domain 2"/>
    <property type="match status" value="1"/>
</dbReference>
<proteinExistence type="predicted"/>
<reference evidence="4 5" key="1">
    <citation type="submission" date="2019-12" db="EMBL/GenBank/DDBJ databases">
        <title>Genomic-based taxomic classification of the family Erythrobacteraceae.</title>
        <authorList>
            <person name="Xu L."/>
        </authorList>
    </citation>
    <scope>NUCLEOTIDE SEQUENCE [LARGE SCALE GENOMIC DNA]</scope>
    <source>
        <strain evidence="4 5">KCTC 52763</strain>
    </source>
</reference>
<accession>A0A844ZSW8</accession>
<dbReference type="RefSeq" id="WP_160603407.1">
    <property type="nucleotide sequence ID" value="NZ_WTYX01000001.1"/>
</dbReference>
<keyword evidence="5" id="KW-1185">Reference proteome</keyword>
<dbReference type="GO" id="GO:0003677">
    <property type="term" value="F:DNA binding"/>
    <property type="evidence" value="ECO:0007669"/>
    <property type="project" value="UniProtKB-UniRule"/>
</dbReference>
<evidence type="ECO:0000259" key="3">
    <source>
        <dbReference type="PROSITE" id="PS50977"/>
    </source>
</evidence>
<dbReference type="AlphaFoldDB" id="A0A844ZSW8"/>
<dbReference type="EMBL" id="WTYX01000001">
    <property type="protein sequence ID" value="MXO89897.1"/>
    <property type="molecule type" value="Genomic_DNA"/>
</dbReference>
<dbReference type="Pfam" id="PF00440">
    <property type="entry name" value="TetR_N"/>
    <property type="match status" value="1"/>
</dbReference>
<evidence type="ECO:0000256" key="2">
    <source>
        <dbReference type="PROSITE-ProRule" id="PRU00335"/>
    </source>
</evidence>
<evidence type="ECO:0000313" key="5">
    <source>
        <dbReference type="Proteomes" id="UP000442714"/>
    </source>
</evidence>
<sequence length="193" mass="20682">MARPISVTDEAILLAADEVMAEQGILDFSVSEVSRRVGLSRAAVTLRFDSPAALKCAVYDRATKRMAGYIASWDITPGGEGLLEIAGQIGRLVGGKSKLGMFMMRLSENIEDPAAREMELERGRLVRDAVAKAMPETSVNRDDAVNAFMAQVTGSLIAWRSSTESDAEAFLVSRIKVWLALTGICVAEGAEGA</sequence>
<gene>
    <name evidence="4" type="ORF">GRI41_03610</name>
</gene>
<dbReference type="OrthoDB" id="6973663at2"/>
<organism evidence="4 5">
    <name type="scientific">Pontixanthobacter aquaemixtae</name>
    <dbReference type="NCBI Taxonomy" id="1958940"/>
    <lineage>
        <taxon>Bacteria</taxon>
        <taxon>Pseudomonadati</taxon>
        <taxon>Pseudomonadota</taxon>
        <taxon>Alphaproteobacteria</taxon>
        <taxon>Sphingomonadales</taxon>
        <taxon>Erythrobacteraceae</taxon>
        <taxon>Pontixanthobacter</taxon>
    </lineage>
</organism>
<dbReference type="SUPFAM" id="SSF46689">
    <property type="entry name" value="Homeodomain-like"/>
    <property type="match status" value="1"/>
</dbReference>
<comment type="caution">
    <text evidence="4">The sequence shown here is derived from an EMBL/GenBank/DDBJ whole genome shotgun (WGS) entry which is preliminary data.</text>
</comment>
<name>A0A844ZSW8_9SPHN</name>
<dbReference type="Proteomes" id="UP000442714">
    <property type="component" value="Unassembled WGS sequence"/>
</dbReference>
<feature type="DNA-binding region" description="H-T-H motif" evidence="2">
    <location>
        <begin position="29"/>
        <end position="48"/>
    </location>
</feature>
<evidence type="ECO:0000313" key="4">
    <source>
        <dbReference type="EMBL" id="MXO89897.1"/>
    </source>
</evidence>
<dbReference type="InterPro" id="IPR009057">
    <property type="entry name" value="Homeodomain-like_sf"/>
</dbReference>